<evidence type="ECO:0000313" key="2">
    <source>
        <dbReference type="EMBL" id="KAF2729763.1"/>
    </source>
</evidence>
<feature type="domain" description="F-box" evidence="1">
    <location>
        <begin position="1"/>
        <end position="54"/>
    </location>
</feature>
<gene>
    <name evidence="2" type="ORF">EJ04DRAFT_515675</name>
</gene>
<dbReference type="PROSITE" id="PS50181">
    <property type="entry name" value="FBOX"/>
    <property type="match status" value="1"/>
</dbReference>
<dbReference type="InterPro" id="IPR001810">
    <property type="entry name" value="F-box_dom"/>
</dbReference>
<evidence type="ECO:0000259" key="1">
    <source>
        <dbReference type="PROSITE" id="PS50181"/>
    </source>
</evidence>
<dbReference type="EMBL" id="ML996235">
    <property type="protein sequence ID" value="KAF2729763.1"/>
    <property type="molecule type" value="Genomic_DNA"/>
</dbReference>
<reference evidence="2" key="1">
    <citation type="journal article" date="2020" name="Stud. Mycol.">
        <title>101 Dothideomycetes genomes: a test case for predicting lifestyles and emergence of pathogens.</title>
        <authorList>
            <person name="Haridas S."/>
            <person name="Albert R."/>
            <person name="Binder M."/>
            <person name="Bloem J."/>
            <person name="Labutti K."/>
            <person name="Salamov A."/>
            <person name="Andreopoulos B."/>
            <person name="Baker S."/>
            <person name="Barry K."/>
            <person name="Bills G."/>
            <person name="Bluhm B."/>
            <person name="Cannon C."/>
            <person name="Castanera R."/>
            <person name="Culley D."/>
            <person name="Daum C."/>
            <person name="Ezra D."/>
            <person name="Gonzalez J."/>
            <person name="Henrissat B."/>
            <person name="Kuo A."/>
            <person name="Liang C."/>
            <person name="Lipzen A."/>
            <person name="Lutzoni F."/>
            <person name="Magnuson J."/>
            <person name="Mondo S."/>
            <person name="Nolan M."/>
            <person name="Ohm R."/>
            <person name="Pangilinan J."/>
            <person name="Park H.-J."/>
            <person name="Ramirez L."/>
            <person name="Alfaro M."/>
            <person name="Sun H."/>
            <person name="Tritt A."/>
            <person name="Yoshinaga Y."/>
            <person name="Zwiers L.-H."/>
            <person name="Turgeon B."/>
            <person name="Goodwin S."/>
            <person name="Spatafora J."/>
            <person name="Crous P."/>
            <person name="Grigoriev I."/>
        </authorList>
    </citation>
    <scope>NUCLEOTIDE SEQUENCE</scope>
    <source>
        <strain evidence="2">CBS 125425</strain>
    </source>
</reference>
<accession>A0A9P4UYC2</accession>
<keyword evidence="3" id="KW-1185">Reference proteome</keyword>
<sequence>MALLGLPNELLTLIVSHAIPEGFESLCLACRRLHTLCKPFIKQHNVLRSHFRNFNYYEKIVDPSFTIRTSFELIARIAEEPVVARYIQHADFKMDLRLPVGKRLWLMEDSGYRPDTVRDLFASSRYLSGTDWQDYFTKYERDLADNRYCQAAAAFLLTLLPNVKSVVLPSSWTSDKDTEKLLEAIVDHARQPNTTSINASLSLLITLKTSFSLVTRQGFVLNKITPLLALPRIRSFHGPSSVSHVGARKPSSPCQLLPPSVGETMEIAHLLSSNLDGPAMEHFLRCTPRLKTLVYSHSSKQVGPPWDICALVTAIVKEAGSHLEELSITTHDFTGKIALGTATMRDFARLQKLEIPLDLATCVIRSAAELETKESIGTGSVADADQSHADLLMCDLVPASVTRLFLRSDEWGHGDDGHDSIGLLEMGDGVPRFKGRPQQHDRTLETMFQGFAEKKDSQLPSLKEIRISYPATAGEAYKAQCKNLLPEAEKVGVTVYLDGGRYLSVMDFAGT</sequence>
<comment type="caution">
    <text evidence="2">The sequence shown here is derived from an EMBL/GenBank/DDBJ whole genome shotgun (WGS) entry which is preliminary data.</text>
</comment>
<protein>
    <recommendedName>
        <fullName evidence="1">F-box domain-containing protein</fullName>
    </recommendedName>
</protein>
<proteinExistence type="predicted"/>
<dbReference type="AlphaFoldDB" id="A0A9P4UYC2"/>
<evidence type="ECO:0000313" key="3">
    <source>
        <dbReference type="Proteomes" id="UP000799444"/>
    </source>
</evidence>
<name>A0A9P4UYC2_9PLEO</name>
<dbReference type="Proteomes" id="UP000799444">
    <property type="component" value="Unassembled WGS sequence"/>
</dbReference>
<organism evidence="2 3">
    <name type="scientific">Polyplosphaeria fusca</name>
    <dbReference type="NCBI Taxonomy" id="682080"/>
    <lineage>
        <taxon>Eukaryota</taxon>
        <taxon>Fungi</taxon>
        <taxon>Dikarya</taxon>
        <taxon>Ascomycota</taxon>
        <taxon>Pezizomycotina</taxon>
        <taxon>Dothideomycetes</taxon>
        <taxon>Pleosporomycetidae</taxon>
        <taxon>Pleosporales</taxon>
        <taxon>Tetraplosphaeriaceae</taxon>
        <taxon>Polyplosphaeria</taxon>
    </lineage>
</organism>
<dbReference type="OrthoDB" id="5421601at2759"/>